<dbReference type="Proteomes" id="UP000523447">
    <property type="component" value="Unassembled WGS sequence"/>
</dbReference>
<keyword evidence="14" id="KW-1185">Reference proteome</keyword>
<name>A0A7X6RIG1_9NOCA</name>
<evidence type="ECO:0000313" key="14">
    <source>
        <dbReference type="Proteomes" id="UP000523447"/>
    </source>
</evidence>
<keyword evidence="9" id="KW-0238">DNA-binding</keyword>
<reference evidence="13 14" key="1">
    <citation type="submission" date="2020-04" db="EMBL/GenBank/DDBJ databases">
        <title>MicrobeNet Type strains.</title>
        <authorList>
            <person name="Nicholson A.C."/>
        </authorList>
    </citation>
    <scope>NUCLEOTIDE SEQUENCE [LARGE SCALE GENOMIC DNA]</scope>
    <source>
        <strain evidence="13 14">DSM 44445</strain>
    </source>
</reference>
<evidence type="ECO:0000256" key="1">
    <source>
        <dbReference type="ARBA" id="ARBA00001966"/>
    </source>
</evidence>
<evidence type="ECO:0000259" key="12">
    <source>
        <dbReference type="PROSITE" id="PS51674"/>
    </source>
</evidence>
<accession>A0A7X6RIG1</accession>
<comment type="subcellular location">
    <subcellularLocation>
        <location evidence="2">Cytoplasm</location>
    </subcellularLocation>
</comment>
<organism evidence="13 14">
    <name type="scientific">Nocardia veterana</name>
    <dbReference type="NCBI Taxonomy" id="132249"/>
    <lineage>
        <taxon>Bacteria</taxon>
        <taxon>Bacillati</taxon>
        <taxon>Actinomycetota</taxon>
        <taxon>Actinomycetes</taxon>
        <taxon>Mycobacteriales</taxon>
        <taxon>Nocardiaceae</taxon>
        <taxon>Nocardia</taxon>
    </lineage>
</organism>
<evidence type="ECO:0000256" key="8">
    <source>
        <dbReference type="ARBA" id="ARBA00023015"/>
    </source>
</evidence>
<dbReference type="InterPro" id="IPR003482">
    <property type="entry name" value="Whib"/>
</dbReference>
<proteinExistence type="inferred from homology"/>
<dbReference type="GO" id="GO:0047134">
    <property type="term" value="F:protein-disulfide reductase [NAD(P)H] activity"/>
    <property type="evidence" value="ECO:0007669"/>
    <property type="project" value="TreeGrafter"/>
</dbReference>
<evidence type="ECO:0000256" key="2">
    <source>
        <dbReference type="ARBA" id="ARBA00004496"/>
    </source>
</evidence>
<keyword evidence="11" id="KW-0804">Transcription</keyword>
<evidence type="ECO:0000313" key="13">
    <source>
        <dbReference type="EMBL" id="NKY87126.1"/>
    </source>
</evidence>
<gene>
    <name evidence="13" type="ORF">HGA07_15970</name>
</gene>
<dbReference type="EMBL" id="JAAXPE010000015">
    <property type="protein sequence ID" value="NKY87126.1"/>
    <property type="molecule type" value="Genomic_DNA"/>
</dbReference>
<protein>
    <submittedName>
        <fullName evidence="13">WhiB family transcriptional regulator</fullName>
    </submittedName>
</protein>
<dbReference type="GO" id="GO:0046872">
    <property type="term" value="F:metal ion binding"/>
    <property type="evidence" value="ECO:0007669"/>
    <property type="project" value="UniProtKB-KW"/>
</dbReference>
<feature type="domain" description="4Fe-4S Wbl-type" evidence="12">
    <location>
        <begin position="10"/>
        <end position="70"/>
    </location>
</feature>
<keyword evidence="4" id="KW-0004">4Fe-4S</keyword>
<dbReference type="InterPro" id="IPR034768">
    <property type="entry name" value="4FE4S_WBL"/>
</dbReference>
<dbReference type="PROSITE" id="PS51674">
    <property type="entry name" value="4FE4S_WBL"/>
    <property type="match status" value="1"/>
</dbReference>
<evidence type="ECO:0000256" key="9">
    <source>
        <dbReference type="ARBA" id="ARBA00023125"/>
    </source>
</evidence>
<keyword evidence="8" id="KW-0805">Transcription regulation</keyword>
<evidence type="ECO:0000256" key="11">
    <source>
        <dbReference type="ARBA" id="ARBA00023163"/>
    </source>
</evidence>
<dbReference type="AlphaFoldDB" id="A0A7X6RIG1"/>
<keyword evidence="10" id="KW-1015">Disulfide bond</keyword>
<dbReference type="GO" id="GO:0003677">
    <property type="term" value="F:DNA binding"/>
    <property type="evidence" value="ECO:0007669"/>
    <property type="project" value="UniProtKB-KW"/>
</dbReference>
<evidence type="ECO:0000256" key="10">
    <source>
        <dbReference type="ARBA" id="ARBA00023157"/>
    </source>
</evidence>
<dbReference type="PANTHER" id="PTHR38839">
    <property type="entry name" value="TRANSCRIPTIONAL REGULATOR WHID-RELATED"/>
    <property type="match status" value="1"/>
</dbReference>
<dbReference type="GO" id="GO:0045454">
    <property type="term" value="P:cell redox homeostasis"/>
    <property type="evidence" value="ECO:0007669"/>
    <property type="project" value="TreeGrafter"/>
</dbReference>
<evidence type="ECO:0000256" key="7">
    <source>
        <dbReference type="ARBA" id="ARBA00023014"/>
    </source>
</evidence>
<keyword evidence="6" id="KW-0408">Iron</keyword>
<sequence length="92" mass="10289">MNYRWAQDAACRMIHPEVFFPCRDSRASVVAQARAICELCRVRRECARFALEHAVVCGVFAGVDLGADGPPKERALQELRRIANLGESEQAK</sequence>
<comment type="caution">
    <text evidence="13">The sequence shown here is derived from an EMBL/GenBank/DDBJ whole genome shotgun (WGS) entry which is preliminary data.</text>
</comment>
<dbReference type="GO" id="GO:0051539">
    <property type="term" value="F:4 iron, 4 sulfur cluster binding"/>
    <property type="evidence" value="ECO:0007669"/>
    <property type="project" value="UniProtKB-KW"/>
</dbReference>
<evidence type="ECO:0000256" key="6">
    <source>
        <dbReference type="ARBA" id="ARBA00023004"/>
    </source>
</evidence>
<comment type="similarity">
    <text evidence="3">Belongs to the WhiB family.</text>
</comment>
<keyword evidence="5" id="KW-0479">Metal-binding</keyword>
<dbReference type="GO" id="GO:0045892">
    <property type="term" value="P:negative regulation of DNA-templated transcription"/>
    <property type="evidence" value="ECO:0007669"/>
    <property type="project" value="TreeGrafter"/>
</dbReference>
<evidence type="ECO:0000256" key="3">
    <source>
        <dbReference type="ARBA" id="ARBA00006597"/>
    </source>
</evidence>
<dbReference type="Pfam" id="PF02467">
    <property type="entry name" value="Whib"/>
    <property type="match status" value="1"/>
</dbReference>
<dbReference type="GO" id="GO:0005737">
    <property type="term" value="C:cytoplasm"/>
    <property type="evidence" value="ECO:0007669"/>
    <property type="project" value="UniProtKB-SubCell"/>
</dbReference>
<keyword evidence="7" id="KW-0411">Iron-sulfur</keyword>
<comment type="cofactor">
    <cofactor evidence="1">
        <name>[4Fe-4S] cluster</name>
        <dbReference type="ChEBI" id="CHEBI:49883"/>
    </cofactor>
</comment>
<evidence type="ECO:0000256" key="5">
    <source>
        <dbReference type="ARBA" id="ARBA00022723"/>
    </source>
</evidence>
<evidence type="ECO:0000256" key="4">
    <source>
        <dbReference type="ARBA" id="ARBA00022485"/>
    </source>
</evidence>
<dbReference type="RefSeq" id="WP_083892773.1">
    <property type="nucleotide sequence ID" value="NZ_CAWPHS010000007.1"/>
</dbReference>